<protein>
    <submittedName>
        <fullName evidence="1">Uncharacterized protein</fullName>
    </submittedName>
</protein>
<evidence type="ECO:0000313" key="2">
    <source>
        <dbReference type="Proteomes" id="UP000324897"/>
    </source>
</evidence>
<comment type="caution">
    <text evidence="1">The sequence shown here is derived from an EMBL/GenBank/DDBJ whole genome shotgun (WGS) entry which is preliminary data.</text>
</comment>
<accession>A0A5J9T759</accession>
<dbReference type="AlphaFoldDB" id="A0A5J9T759"/>
<keyword evidence="2" id="KW-1185">Reference proteome</keyword>
<feature type="non-terminal residue" evidence="1">
    <location>
        <position position="1"/>
    </location>
</feature>
<dbReference type="EMBL" id="RWGY01000045">
    <property type="protein sequence ID" value="TVU07192.1"/>
    <property type="molecule type" value="Genomic_DNA"/>
</dbReference>
<reference evidence="1 2" key="1">
    <citation type="journal article" date="2019" name="Sci. Rep.">
        <title>A high-quality genome of Eragrostis curvula grass provides insights into Poaceae evolution and supports new strategies to enhance forage quality.</title>
        <authorList>
            <person name="Carballo J."/>
            <person name="Santos B.A.C.M."/>
            <person name="Zappacosta D."/>
            <person name="Garbus I."/>
            <person name="Selva J.P."/>
            <person name="Gallo C.A."/>
            <person name="Diaz A."/>
            <person name="Albertini E."/>
            <person name="Caccamo M."/>
            <person name="Echenique V."/>
        </authorList>
    </citation>
    <scope>NUCLEOTIDE SEQUENCE [LARGE SCALE GENOMIC DNA]</scope>
    <source>
        <strain evidence="2">cv. Victoria</strain>
        <tissue evidence="1">Leaf</tissue>
    </source>
</reference>
<sequence>MEALMVTEFGKALARSGALSEASAHDDSYGGGVLIRRATEDEGRGCSSKKLKAACADAVPCRSTPPAEKISNR</sequence>
<evidence type="ECO:0000313" key="1">
    <source>
        <dbReference type="EMBL" id="TVU07192.1"/>
    </source>
</evidence>
<dbReference type="Proteomes" id="UP000324897">
    <property type="component" value="Unassembled WGS sequence"/>
</dbReference>
<dbReference type="Gramene" id="TVU07192">
    <property type="protein sequence ID" value="TVU07192"/>
    <property type="gene ID" value="EJB05_47236"/>
</dbReference>
<name>A0A5J9T759_9POAL</name>
<organism evidence="1 2">
    <name type="scientific">Eragrostis curvula</name>
    <name type="common">weeping love grass</name>
    <dbReference type="NCBI Taxonomy" id="38414"/>
    <lineage>
        <taxon>Eukaryota</taxon>
        <taxon>Viridiplantae</taxon>
        <taxon>Streptophyta</taxon>
        <taxon>Embryophyta</taxon>
        <taxon>Tracheophyta</taxon>
        <taxon>Spermatophyta</taxon>
        <taxon>Magnoliopsida</taxon>
        <taxon>Liliopsida</taxon>
        <taxon>Poales</taxon>
        <taxon>Poaceae</taxon>
        <taxon>PACMAD clade</taxon>
        <taxon>Chloridoideae</taxon>
        <taxon>Eragrostideae</taxon>
        <taxon>Eragrostidinae</taxon>
        <taxon>Eragrostis</taxon>
    </lineage>
</organism>
<proteinExistence type="predicted"/>
<gene>
    <name evidence="1" type="ORF">EJB05_47236</name>
</gene>